<keyword evidence="5" id="KW-0969">Cilium</keyword>
<dbReference type="PANTHER" id="PTHR22069">
    <property type="entry name" value="MITOCHONDRIAL RIBOSOMAL PROTEIN S18"/>
    <property type="match status" value="1"/>
</dbReference>
<keyword evidence="2" id="KW-0963">Cytoplasm</keyword>
<evidence type="ECO:0000256" key="3">
    <source>
        <dbReference type="ARBA" id="ARBA00022794"/>
    </source>
</evidence>
<protein>
    <recommendedName>
        <fullName evidence="10">Radial spoke head protein 9 homolog</fullName>
    </recommendedName>
</protein>
<organism evidence="12">
    <name type="scientific">Chromera velia CCMP2878</name>
    <dbReference type="NCBI Taxonomy" id="1169474"/>
    <lineage>
        <taxon>Eukaryota</taxon>
        <taxon>Sar</taxon>
        <taxon>Alveolata</taxon>
        <taxon>Colpodellida</taxon>
        <taxon>Chromeraceae</taxon>
        <taxon>Chromera</taxon>
    </lineage>
</organism>
<evidence type="ECO:0000256" key="8">
    <source>
        <dbReference type="ARBA" id="ARBA00037822"/>
    </source>
</evidence>
<evidence type="ECO:0000256" key="2">
    <source>
        <dbReference type="ARBA" id="ARBA00022490"/>
    </source>
</evidence>
<evidence type="ECO:0000256" key="5">
    <source>
        <dbReference type="ARBA" id="ARBA00023069"/>
    </source>
</evidence>
<feature type="compositionally biased region" description="Basic and acidic residues" evidence="11">
    <location>
        <begin position="113"/>
        <end position="123"/>
    </location>
</feature>
<keyword evidence="7" id="KW-0966">Cell projection</keyword>
<dbReference type="PhylomeDB" id="A0A0G4HHJ8"/>
<evidence type="ECO:0000256" key="9">
    <source>
        <dbReference type="ARBA" id="ARBA00038319"/>
    </source>
</evidence>
<evidence type="ECO:0000256" key="1">
    <source>
        <dbReference type="ARBA" id="ARBA00004611"/>
    </source>
</evidence>
<evidence type="ECO:0000256" key="6">
    <source>
        <dbReference type="ARBA" id="ARBA00023212"/>
    </source>
</evidence>
<evidence type="ECO:0000256" key="10">
    <source>
        <dbReference type="ARBA" id="ARBA00041080"/>
    </source>
</evidence>
<reference evidence="12" key="1">
    <citation type="submission" date="2014-11" db="EMBL/GenBank/DDBJ databases">
        <authorList>
            <person name="Otto D Thomas"/>
            <person name="Naeem Raeece"/>
        </authorList>
    </citation>
    <scope>NUCLEOTIDE SEQUENCE</scope>
</reference>
<dbReference type="GO" id="GO:0005930">
    <property type="term" value="C:axoneme"/>
    <property type="evidence" value="ECO:0007669"/>
    <property type="project" value="TreeGrafter"/>
</dbReference>
<keyword evidence="3" id="KW-0970">Cilium biogenesis/degradation</keyword>
<dbReference type="AlphaFoldDB" id="A0A0G4HHJ8"/>
<proteinExistence type="inferred from homology"/>
<dbReference type="GO" id="GO:0060294">
    <property type="term" value="P:cilium movement involved in cell motility"/>
    <property type="evidence" value="ECO:0007669"/>
    <property type="project" value="TreeGrafter"/>
</dbReference>
<comment type="similarity">
    <text evidence="9">Belongs to the flagellar radial spoke RSP9 family.</text>
</comment>
<keyword evidence="4" id="KW-0282">Flagellum</keyword>
<accession>A0A0G4HHJ8</accession>
<feature type="compositionally biased region" description="Acidic residues" evidence="11">
    <location>
        <begin position="124"/>
        <end position="139"/>
    </location>
</feature>
<evidence type="ECO:0000313" key="12">
    <source>
        <dbReference type="EMBL" id="CEM43608.1"/>
    </source>
</evidence>
<dbReference type="InterPro" id="IPR055316">
    <property type="entry name" value="RSP9"/>
</dbReference>
<sequence>MEFQDIEFGMEHIATHGKVLNIHETTRLKAGLAKLKVFEGASSVFFWGKIFGATESYYIAYLLTDGDFEFPSKKFYWSNSSFEFAELPVLSENDTGRVLSFYDEIDAPFTGVPDRRLGTKPGDEVEEEEPPPPEEEGEDAPPRPPPPLKLTEVHRLSVVVSQIEKDTAAVPRGAYRLDEGHKVNPAFAFRGLMQKEALKLSSWVHFRPPTNVDKLRALTNDNVQFHSDFMDPIDLDLPGGYAAFHVAQSRYFGGCYLGNGDKRRDLPFLL</sequence>
<keyword evidence="6" id="KW-0206">Cytoskeleton</keyword>
<evidence type="ECO:0000256" key="7">
    <source>
        <dbReference type="ARBA" id="ARBA00023273"/>
    </source>
</evidence>
<gene>
    <name evidence="12" type="ORF">Cvel_6887</name>
</gene>
<dbReference type="VEuPathDB" id="CryptoDB:Cvel_6887"/>
<dbReference type="PANTHER" id="PTHR22069:SF0">
    <property type="entry name" value="RADIAL SPOKE HEAD PROTEIN 9 HOMOLOG"/>
    <property type="match status" value="1"/>
</dbReference>
<name>A0A0G4HHJ8_9ALVE</name>
<evidence type="ECO:0000256" key="11">
    <source>
        <dbReference type="SAM" id="MobiDB-lite"/>
    </source>
</evidence>
<evidence type="ECO:0000256" key="4">
    <source>
        <dbReference type="ARBA" id="ARBA00022846"/>
    </source>
</evidence>
<dbReference type="EMBL" id="CDMZ01002724">
    <property type="protein sequence ID" value="CEM43608.1"/>
    <property type="molecule type" value="Genomic_DNA"/>
</dbReference>
<dbReference type="GO" id="GO:0035082">
    <property type="term" value="P:axoneme assembly"/>
    <property type="evidence" value="ECO:0007669"/>
    <property type="project" value="InterPro"/>
</dbReference>
<dbReference type="GO" id="GO:0044458">
    <property type="term" value="P:motile cilium assembly"/>
    <property type="evidence" value="ECO:0007669"/>
    <property type="project" value="TreeGrafter"/>
</dbReference>
<feature type="region of interest" description="Disordered" evidence="11">
    <location>
        <begin position="110"/>
        <end position="149"/>
    </location>
</feature>
<comment type="subcellular location">
    <subcellularLocation>
        <location evidence="8">Cell projection</location>
        <location evidence="8">Kinocilium</location>
    </subcellularLocation>
    <subcellularLocation>
        <location evidence="1">Cytoplasm</location>
        <location evidence="1">Cytoskeleton</location>
        <location evidence="1">Flagellum axoneme</location>
    </subcellularLocation>
</comment>